<geneLocation type="plasmid" evidence="3">
    <name>pVb1636</name>
</geneLocation>
<protein>
    <submittedName>
        <fullName evidence="3">RepB initiator protein</fullName>
    </submittedName>
    <submittedName>
        <fullName evidence="4">Replication initiation protein</fullName>
    </submittedName>
</protein>
<evidence type="ECO:0000313" key="3">
    <source>
        <dbReference type="EMBL" id="AXQ85528.1"/>
    </source>
</evidence>
<dbReference type="Proteomes" id="UP000565155">
    <property type="component" value="Unassembled WGS sequence"/>
</dbReference>
<name>A0A510BQJ5_VIBAL</name>
<feature type="domain" description="Initiator Rep protein WH1" evidence="2">
    <location>
        <begin position="17"/>
        <end position="161"/>
    </location>
</feature>
<dbReference type="AlphaFoldDB" id="A0A510BQJ5"/>
<evidence type="ECO:0000256" key="1">
    <source>
        <dbReference type="ARBA" id="ARBA00038283"/>
    </source>
</evidence>
<keyword evidence="3" id="KW-0614">Plasmid</keyword>
<dbReference type="GO" id="GO:0003887">
    <property type="term" value="F:DNA-directed DNA polymerase activity"/>
    <property type="evidence" value="ECO:0007669"/>
    <property type="project" value="InterPro"/>
</dbReference>
<gene>
    <name evidence="3" type="primary">repB</name>
    <name evidence="4" type="ORF">HKB35_19580</name>
</gene>
<proteinExistence type="inferred from homology"/>
<comment type="similarity">
    <text evidence="1">Belongs to the initiator RepB protein family.</text>
</comment>
<dbReference type="Gene3D" id="1.10.10.10">
    <property type="entry name" value="Winged helix-like DNA-binding domain superfamily/Winged helix DNA-binding domain"/>
    <property type="match status" value="2"/>
</dbReference>
<dbReference type="RefSeq" id="WP_012774841.1">
    <property type="nucleotide sequence ID" value="NZ_JABCMA010000029.1"/>
</dbReference>
<sequence length="254" mass="29170">MKKLNKFREPINVFPASLGAAEQDVFALVLCEISKVVGFNSTQIKQCDDFEKKPIPYQFEFSEEELTTLFQCSVDNLRKTIEPAAKSLVKREVSYSSERGFDVFSPIARARYNMGQPFFIEMAPSVAELLAENVEAGFSEIDFKLFVSLSGRYERRLLKALSQWKHNPSKEVKFKIQDYRDYIGLEDGEYQRTEALVRKTIKKPISDIIEKSEGCWVPTDPEKKGFLLTREGKGRAYTHVTLKLRYDPKAALLL</sequence>
<organism evidence="3">
    <name type="scientific">Vibrio alginolyticus</name>
    <dbReference type="NCBI Taxonomy" id="663"/>
    <lineage>
        <taxon>Bacteria</taxon>
        <taxon>Pseudomonadati</taxon>
        <taxon>Pseudomonadota</taxon>
        <taxon>Gammaproteobacteria</taxon>
        <taxon>Vibrionales</taxon>
        <taxon>Vibrionaceae</taxon>
        <taxon>Vibrio</taxon>
    </lineage>
</organism>
<dbReference type="InterPro" id="IPR036390">
    <property type="entry name" value="WH_DNA-bd_sf"/>
</dbReference>
<dbReference type="GO" id="GO:0006270">
    <property type="term" value="P:DNA replication initiation"/>
    <property type="evidence" value="ECO:0007669"/>
    <property type="project" value="InterPro"/>
</dbReference>
<dbReference type="InterPro" id="IPR000525">
    <property type="entry name" value="Initiator_Rep_WH1"/>
</dbReference>
<dbReference type="SUPFAM" id="SSF46785">
    <property type="entry name" value="Winged helix' DNA-binding domain"/>
    <property type="match status" value="1"/>
</dbReference>
<dbReference type="EMBL" id="JABCMA010000029">
    <property type="protein sequence ID" value="NMR75816.1"/>
    <property type="molecule type" value="Genomic_DNA"/>
</dbReference>
<accession>A0A510BQJ5</accession>
<evidence type="ECO:0000313" key="5">
    <source>
        <dbReference type="Proteomes" id="UP000565155"/>
    </source>
</evidence>
<dbReference type="EMBL" id="MH548371">
    <property type="protein sequence ID" value="AXQ85528.1"/>
    <property type="molecule type" value="Genomic_DNA"/>
</dbReference>
<dbReference type="Pfam" id="PF01051">
    <property type="entry name" value="Rep3_N"/>
    <property type="match status" value="1"/>
</dbReference>
<dbReference type="InterPro" id="IPR036388">
    <property type="entry name" value="WH-like_DNA-bd_sf"/>
</dbReference>
<evidence type="ECO:0000313" key="4">
    <source>
        <dbReference type="EMBL" id="NMR75816.1"/>
    </source>
</evidence>
<reference evidence="3" key="1">
    <citation type="submission" date="2018-06" db="EMBL/GenBank/DDBJ databases">
        <title>Genetic characterization of a blaCTX-M-14-carrying plasmid in Vibrio alginolyticus.</title>
        <authorList>
            <person name="Zheng Z."/>
            <person name="Li R."/>
            <person name="Chen S."/>
        </authorList>
    </citation>
    <scope>NUCLEOTIDE SEQUENCE</scope>
    <source>
        <strain evidence="3">Vb1636</strain>
        <plasmid evidence="3">pVb1636</plasmid>
    </source>
</reference>
<evidence type="ECO:0000259" key="2">
    <source>
        <dbReference type="Pfam" id="PF01051"/>
    </source>
</evidence>
<reference evidence="4 5" key="2">
    <citation type="submission" date="2020-04" db="EMBL/GenBank/DDBJ databases">
        <title>Whole-genome sequencing of Vibrio spp. from China reveals different genetic environments of blaCTX-M-14 among diverse lineages.</title>
        <authorList>
            <person name="Zheng Z."/>
            <person name="Ye L."/>
            <person name="Chen S."/>
        </authorList>
    </citation>
    <scope>NUCLEOTIDE SEQUENCE [LARGE SCALE GENOMIC DNA]</scope>
    <source>
        <strain evidence="4 5">Vb1636</strain>
    </source>
</reference>